<dbReference type="Proteomes" id="UP000245790">
    <property type="component" value="Unassembled WGS sequence"/>
</dbReference>
<organism evidence="2 3">
    <name type="scientific">Pleionea mediterranea</name>
    <dbReference type="NCBI Taxonomy" id="523701"/>
    <lineage>
        <taxon>Bacteria</taxon>
        <taxon>Pseudomonadati</taxon>
        <taxon>Pseudomonadota</taxon>
        <taxon>Gammaproteobacteria</taxon>
        <taxon>Oceanospirillales</taxon>
        <taxon>Pleioneaceae</taxon>
        <taxon>Pleionea</taxon>
    </lineage>
</organism>
<dbReference type="RefSeq" id="WP_170115299.1">
    <property type="nucleotide sequence ID" value="NZ_QGGU01000031.1"/>
</dbReference>
<dbReference type="Pfam" id="PF24880">
    <property type="entry name" value="DUF7738"/>
    <property type="match status" value="1"/>
</dbReference>
<keyword evidence="3" id="KW-1185">Reference proteome</keyword>
<evidence type="ECO:0000259" key="1">
    <source>
        <dbReference type="Pfam" id="PF24880"/>
    </source>
</evidence>
<sequence>LLIGCSSQSSSGNKKELNQHHKFIIEGCTITYNEKELVLGEDISSWIDVLGSNYRQGGATRRYIWDKIGIYANTNWKDTQVISLSFIFNYPDESISLESRQDELNRYIKEENHKAAEEIQSVIETKMYVQSNRVKEYFENALALDGVLLDGDVNFSDIENKRYMYFKENYDKYKNMNIGFNTFRQSYTPERWTYNTICPNGEEYGFIYLLIDKNTASSLTIGN</sequence>
<protein>
    <recommendedName>
        <fullName evidence="1">DUF7738 domain-containing protein</fullName>
    </recommendedName>
</protein>
<proteinExistence type="predicted"/>
<reference evidence="2 3" key="1">
    <citation type="submission" date="2018-05" db="EMBL/GenBank/DDBJ databases">
        <title>Genomic Encyclopedia of Type Strains, Phase IV (KMG-IV): sequencing the most valuable type-strain genomes for metagenomic binning, comparative biology and taxonomic classification.</title>
        <authorList>
            <person name="Goeker M."/>
        </authorList>
    </citation>
    <scope>NUCLEOTIDE SEQUENCE [LARGE SCALE GENOMIC DNA]</scope>
    <source>
        <strain evidence="2 3">DSM 25350</strain>
    </source>
</reference>
<feature type="domain" description="DUF7738" evidence="1">
    <location>
        <begin position="23"/>
        <end position="158"/>
    </location>
</feature>
<gene>
    <name evidence="2" type="ORF">C8D97_1312</name>
</gene>
<feature type="non-terminal residue" evidence="2">
    <location>
        <position position="1"/>
    </location>
</feature>
<evidence type="ECO:0000313" key="3">
    <source>
        <dbReference type="Proteomes" id="UP000245790"/>
    </source>
</evidence>
<accession>A0A316F6K3</accession>
<dbReference type="EMBL" id="QGGU01000031">
    <property type="protein sequence ID" value="PWK39880.1"/>
    <property type="molecule type" value="Genomic_DNA"/>
</dbReference>
<name>A0A316F6K3_9GAMM</name>
<dbReference type="AlphaFoldDB" id="A0A316F6K3"/>
<evidence type="ECO:0000313" key="2">
    <source>
        <dbReference type="EMBL" id="PWK39880.1"/>
    </source>
</evidence>
<comment type="caution">
    <text evidence="2">The sequence shown here is derived from an EMBL/GenBank/DDBJ whole genome shotgun (WGS) entry which is preliminary data.</text>
</comment>
<dbReference type="InterPro" id="IPR056640">
    <property type="entry name" value="DUF7738"/>
</dbReference>